<dbReference type="PROSITE" id="PS50217">
    <property type="entry name" value="BZIP"/>
    <property type="match status" value="1"/>
</dbReference>
<accession>A0A653CGV6</accession>
<keyword evidence="4" id="KW-0804">Transcription</keyword>
<keyword evidence="10" id="KW-1185">Reference proteome</keyword>
<dbReference type="PANTHER" id="PTHR11988">
    <property type="entry name" value="THYROTROPH EMBRYONIC FACTOR RELATED"/>
    <property type="match status" value="1"/>
</dbReference>
<evidence type="ECO:0000256" key="4">
    <source>
        <dbReference type="ARBA" id="ARBA00023163"/>
    </source>
</evidence>
<evidence type="ECO:0000256" key="1">
    <source>
        <dbReference type="ARBA" id="ARBA00004123"/>
    </source>
</evidence>
<feature type="domain" description="BZIP" evidence="8">
    <location>
        <begin position="160"/>
        <end position="222"/>
    </location>
</feature>
<dbReference type="Pfam" id="PF07716">
    <property type="entry name" value="bZIP_2"/>
    <property type="match status" value="1"/>
</dbReference>
<dbReference type="InterPro" id="IPR040223">
    <property type="entry name" value="PAR_bZIP"/>
</dbReference>
<evidence type="ECO:0000313" key="9">
    <source>
        <dbReference type="EMBL" id="VEN47013.1"/>
    </source>
</evidence>
<dbReference type="InterPro" id="IPR046347">
    <property type="entry name" value="bZIP_sf"/>
</dbReference>
<keyword evidence="6" id="KW-0175">Coiled coil</keyword>
<gene>
    <name evidence="9" type="ORF">CALMAC_LOCUS8910</name>
</gene>
<dbReference type="GO" id="GO:0000978">
    <property type="term" value="F:RNA polymerase II cis-regulatory region sequence-specific DNA binding"/>
    <property type="evidence" value="ECO:0007669"/>
    <property type="project" value="TreeGrafter"/>
</dbReference>
<feature type="compositionally biased region" description="Low complexity" evidence="7">
    <location>
        <begin position="64"/>
        <end position="77"/>
    </location>
</feature>
<keyword evidence="3" id="KW-0238">DNA-binding</keyword>
<organism evidence="9 10">
    <name type="scientific">Callosobruchus maculatus</name>
    <name type="common">Southern cowpea weevil</name>
    <name type="synonym">Pulse bruchid</name>
    <dbReference type="NCBI Taxonomy" id="64391"/>
    <lineage>
        <taxon>Eukaryota</taxon>
        <taxon>Metazoa</taxon>
        <taxon>Ecdysozoa</taxon>
        <taxon>Arthropoda</taxon>
        <taxon>Hexapoda</taxon>
        <taxon>Insecta</taxon>
        <taxon>Pterygota</taxon>
        <taxon>Neoptera</taxon>
        <taxon>Endopterygota</taxon>
        <taxon>Coleoptera</taxon>
        <taxon>Polyphaga</taxon>
        <taxon>Cucujiformia</taxon>
        <taxon>Chrysomeloidea</taxon>
        <taxon>Chrysomelidae</taxon>
        <taxon>Bruchinae</taxon>
        <taxon>Bruchini</taxon>
        <taxon>Callosobruchus</taxon>
    </lineage>
</organism>
<dbReference type="SMART" id="SM00338">
    <property type="entry name" value="BRLZ"/>
    <property type="match status" value="1"/>
</dbReference>
<comment type="subcellular location">
    <subcellularLocation>
        <location evidence="1">Nucleus</location>
    </subcellularLocation>
</comment>
<evidence type="ECO:0000256" key="5">
    <source>
        <dbReference type="ARBA" id="ARBA00023242"/>
    </source>
</evidence>
<dbReference type="CDD" id="cd14695">
    <property type="entry name" value="bZIP_HLF"/>
    <property type="match status" value="1"/>
</dbReference>
<evidence type="ECO:0000313" key="10">
    <source>
        <dbReference type="Proteomes" id="UP000410492"/>
    </source>
</evidence>
<sequence length="222" mass="25375">MMDTHYLPMYFPVKQELSSNTESTVLDLCVRKQRSVTPTYPRDYRSRSPVTPPSYADTCISPNSISETSEASDISSSEGKDVNSNVSSSSTKCNRPFKAFPKDPLSITLMGTFPPTIMGKDSAEAYAEFRQKMLSQVQASHNGTNKNMRRNQLTNPHISDPAYWEKRRKNNEAAKRSRDARRAKEDEIAIRCAFLEQENIQLKLRLAALEAEKERLQRQFYH</sequence>
<evidence type="ECO:0000256" key="7">
    <source>
        <dbReference type="SAM" id="MobiDB-lite"/>
    </source>
</evidence>
<dbReference type="PANTHER" id="PTHR11988:SF27">
    <property type="entry name" value="GH27708P"/>
    <property type="match status" value="1"/>
</dbReference>
<evidence type="ECO:0000256" key="6">
    <source>
        <dbReference type="SAM" id="Coils"/>
    </source>
</evidence>
<keyword evidence="2" id="KW-0805">Transcription regulation</keyword>
<feature type="region of interest" description="Disordered" evidence="7">
    <location>
        <begin position="37"/>
        <end position="97"/>
    </location>
</feature>
<evidence type="ECO:0000259" key="8">
    <source>
        <dbReference type="PROSITE" id="PS50217"/>
    </source>
</evidence>
<proteinExistence type="predicted"/>
<dbReference type="GO" id="GO:0000981">
    <property type="term" value="F:DNA-binding transcription factor activity, RNA polymerase II-specific"/>
    <property type="evidence" value="ECO:0007669"/>
    <property type="project" value="TreeGrafter"/>
</dbReference>
<dbReference type="InterPro" id="IPR004827">
    <property type="entry name" value="bZIP"/>
</dbReference>
<name>A0A653CGV6_CALMS</name>
<feature type="coiled-coil region" evidence="6">
    <location>
        <begin position="192"/>
        <end position="219"/>
    </location>
</feature>
<dbReference type="OrthoDB" id="361013at2759"/>
<dbReference type="Gene3D" id="1.20.5.170">
    <property type="match status" value="1"/>
</dbReference>
<protein>
    <recommendedName>
        <fullName evidence="8">BZIP domain-containing protein</fullName>
    </recommendedName>
</protein>
<dbReference type="Proteomes" id="UP000410492">
    <property type="component" value="Unassembled WGS sequence"/>
</dbReference>
<keyword evidence="5" id="KW-0539">Nucleus</keyword>
<dbReference type="SUPFAM" id="SSF57959">
    <property type="entry name" value="Leucine zipper domain"/>
    <property type="match status" value="1"/>
</dbReference>
<evidence type="ECO:0000256" key="3">
    <source>
        <dbReference type="ARBA" id="ARBA00023125"/>
    </source>
</evidence>
<dbReference type="GO" id="GO:0005634">
    <property type="term" value="C:nucleus"/>
    <property type="evidence" value="ECO:0007669"/>
    <property type="project" value="UniProtKB-SubCell"/>
</dbReference>
<dbReference type="EMBL" id="CAACVG010007774">
    <property type="protein sequence ID" value="VEN47013.1"/>
    <property type="molecule type" value="Genomic_DNA"/>
</dbReference>
<feature type="compositionally biased region" description="Polar residues" evidence="7">
    <location>
        <begin position="82"/>
        <end position="93"/>
    </location>
</feature>
<dbReference type="AlphaFoldDB" id="A0A653CGV6"/>
<evidence type="ECO:0000256" key="2">
    <source>
        <dbReference type="ARBA" id="ARBA00023015"/>
    </source>
</evidence>
<reference evidence="9 10" key="1">
    <citation type="submission" date="2019-01" db="EMBL/GenBank/DDBJ databases">
        <authorList>
            <person name="Sayadi A."/>
        </authorList>
    </citation>
    <scope>NUCLEOTIDE SEQUENCE [LARGE SCALE GENOMIC DNA]</scope>
</reference>